<dbReference type="EMBL" id="BAABJP010000063">
    <property type="protein sequence ID" value="GAA5175039.1"/>
    <property type="molecule type" value="Genomic_DNA"/>
</dbReference>
<name>A0ABP9RCC4_9PSEU</name>
<accession>A0ABP9RCC4</accession>
<feature type="signal peptide" evidence="4">
    <location>
        <begin position="1"/>
        <end position="26"/>
    </location>
</feature>
<reference evidence="6" key="1">
    <citation type="journal article" date="2019" name="Int. J. Syst. Evol. Microbiol.">
        <title>The Global Catalogue of Microorganisms (GCM) 10K type strain sequencing project: providing services to taxonomists for standard genome sequencing and annotation.</title>
        <authorList>
            <consortium name="The Broad Institute Genomics Platform"/>
            <consortium name="The Broad Institute Genome Sequencing Center for Infectious Disease"/>
            <person name="Wu L."/>
            <person name="Ma J."/>
        </authorList>
    </citation>
    <scope>NUCLEOTIDE SEQUENCE [LARGE SCALE GENOMIC DNA]</scope>
    <source>
        <strain evidence="6">JCM 18303</strain>
    </source>
</reference>
<keyword evidence="4" id="KW-0732">Signal</keyword>
<evidence type="ECO:0000313" key="6">
    <source>
        <dbReference type="Proteomes" id="UP001428817"/>
    </source>
</evidence>
<feature type="region of interest" description="Disordered" evidence="3">
    <location>
        <begin position="29"/>
        <end position="59"/>
    </location>
</feature>
<dbReference type="InterPro" id="IPR000026">
    <property type="entry name" value="N1-like"/>
</dbReference>
<comment type="caution">
    <text evidence="5">The sequence shown here is derived from an EMBL/GenBank/DDBJ whole genome shotgun (WGS) entry which is preliminary data.</text>
</comment>
<evidence type="ECO:0000256" key="3">
    <source>
        <dbReference type="SAM" id="MobiDB-lite"/>
    </source>
</evidence>
<dbReference type="PROSITE" id="PS51257">
    <property type="entry name" value="PROKAR_LIPOPROTEIN"/>
    <property type="match status" value="1"/>
</dbReference>
<dbReference type="Pfam" id="PF00545">
    <property type="entry name" value="Ribonuclease"/>
    <property type="match status" value="1"/>
</dbReference>
<keyword evidence="6" id="KW-1185">Reference proteome</keyword>
<evidence type="ECO:0000313" key="5">
    <source>
        <dbReference type="EMBL" id="GAA5175039.1"/>
    </source>
</evidence>
<keyword evidence="2" id="KW-0378">Hydrolase</keyword>
<dbReference type="RefSeq" id="WP_345703533.1">
    <property type="nucleotide sequence ID" value="NZ_BAABJP010000063.1"/>
</dbReference>
<dbReference type="InterPro" id="IPR016191">
    <property type="entry name" value="Ribonuclease/ribotoxin"/>
</dbReference>
<feature type="chain" id="PRO_5045516909" evidence="4">
    <location>
        <begin position="27"/>
        <end position="159"/>
    </location>
</feature>
<gene>
    <name evidence="5" type="ORF">GCM10023321_80190</name>
</gene>
<evidence type="ECO:0000256" key="4">
    <source>
        <dbReference type="SAM" id="SignalP"/>
    </source>
</evidence>
<organism evidence="5 6">
    <name type="scientific">Pseudonocardia eucalypti</name>
    <dbReference type="NCBI Taxonomy" id="648755"/>
    <lineage>
        <taxon>Bacteria</taxon>
        <taxon>Bacillati</taxon>
        <taxon>Actinomycetota</taxon>
        <taxon>Actinomycetes</taxon>
        <taxon>Pseudonocardiales</taxon>
        <taxon>Pseudonocardiaceae</taxon>
        <taxon>Pseudonocardia</taxon>
    </lineage>
</organism>
<protein>
    <submittedName>
        <fullName evidence="5">Ribonuclease domain-containing protein</fullName>
    </submittedName>
</protein>
<dbReference type="Gene3D" id="3.10.450.30">
    <property type="entry name" value="Microbial ribonucleases"/>
    <property type="match status" value="1"/>
</dbReference>
<sequence>MRTSRGTRWALLLTMLVALLGGCASASSPAPAQGSATDASLGAAPASCPAPKPDAPGAKASGLPVRALCALPKEAATVWQKIKSGARLQYPKDGSTFNNAERLLPRQNQGYYREYTVPTPGSRDRGARRLVTGSSQEVYYTGDHYQSFVVVDSTTVGAG</sequence>
<dbReference type="SUPFAM" id="SSF53933">
    <property type="entry name" value="Microbial ribonucleases"/>
    <property type="match status" value="1"/>
</dbReference>
<keyword evidence="1" id="KW-0540">Nuclease</keyword>
<evidence type="ECO:0000256" key="2">
    <source>
        <dbReference type="ARBA" id="ARBA00022801"/>
    </source>
</evidence>
<evidence type="ECO:0000256" key="1">
    <source>
        <dbReference type="ARBA" id="ARBA00022722"/>
    </source>
</evidence>
<dbReference type="Proteomes" id="UP001428817">
    <property type="component" value="Unassembled WGS sequence"/>
</dbReference>
<proteinExistence type="predicted"/>